<dbReference type="RefSeq" id="WP_176464480.1">
    <property type="nucleotide sequence ID" value="NZ_JASHIF010000028.1"/>
</dbReference>
<protein>
    <submittedName>
        <fullName evidence="2">Phage tail protein</fullName>
    </submittedName>
</protein>
<evidence type="ECO:0000259" key="1">
    <source>
        <dbReference type="Pfam" id="PF07484"/>
    </source>
</evidence>
<evidence type="ECO:0000313" key="2">
    <source>
        <dbReference type="EMBL" id="MDI9862384.1"/>
    </source>
</evidence>
<dbReference type="Pfam" id="PF07484">
    <property type="entry name" value="Collar"/>
    <property type="match status" value="1"/>
</dbReference>
<accession>A0ABT6YFK5</accession>
<keyword evidence="3" id="KW-1185">Reference proteome</keyword>
<dbReference type="EMBL" id="JASHIF010000028">
    <property type="protein sequence ID" value="MDI9862384.1"/>
    <property type="molecule type" value="Genomic_DNA"/>
</dbReference>
<organism evidence="2 3">
    <name type="scientific">Flectobacillus roseus</name>
    <dbReference type="NCBI Taxonomy" id="502259"/>
    <lineage>
        <taxon>Bacteria</taxon>
        <taxon>Pseudomonadati</taxon>
        <taxon>Bacteroidota</taxon>
        <taxon>Cytophagia</taxon>
        <taxon>Cytophagales</taxon>
        <taxon>Flectobacillaceae</taxon>
        <taxon>Flectobacillus</taxon>
    </lineage>
</organism>
<feature type="domain" description="Phage tail collar" evidence="1">
    <location>
        <begin position="8"/>
        <end position="60"/>
    </location>
</feature>
<dbReference type="Gene3D" id="3.90.1340.10">
    <property type="entry name" value="Phage tail collar domain"/>
    <property type="match status" value="1"/>
</dbReference>
<dbReference type="Proteomes" id="UP001236507">
    <property type="component" value="Unassembled WGS sequence"/>
</dbReference>
<reference evidence="2 3" key="1">
    <citation type="submission" date="2023-05" db="EMBL/GenBank/DDBJ databases">
        <title>Novel species of genus Flectobacillus isolated from stream in China.</title>
        <authorList>
            <person name="Lu H."/>
        </authorList>
    </citation>
    <scope>NUCLEOTIDE SEQUENCE [LARGE SCALE GENOMIC DNA]</scope>
    <source>
        <strain evidence="2 3">KCTC 42575</strain>
    </source>
</reference>
<comment type="caution">
    <text evidence="2">The sequence shown here is derived from an EMBL/GenBank/DDBJ whole genome shotgun (WGS) entry which is preliminary data.</text>
</comment>
<dbReference type="SUPFAM" id="SSF88874">
    <property type="entry name" value="Receptor-binding domain of short tail fibre protein gp12"/>
    <property type="match status" value="1"/>
</dbReference>
<proteinExistence type="predicted"/>
<dbReference type="InterPro" id="IPR011083">
    <property type="entry name" value="Phage_tail_collar_dom"/>
</dbReference>
<evidence type="ECO:0000313" key="3">
    <source>
        <dbReference type="Proteomes" id="UP001236507"/>
    </source>
</evidence>
<dbReference type="InterPro" id="IPR037053">
    <property type="entry name" value="Phage_tail_collar_dom_sf"/>
</dbReference>
<name>A0ABT6YFK5_9BACT</name>
<sequence length="82" mass="9141">MREINCIGIIMLYNGTTAPEGWLPCDGRALKIDQNPALYAVIGNQFGANLQYEIREFNLPVFPKVGSCMHIICVNGEFPTHD</sequence>
<gene>
    <name evidence="2" type="ORF">QM524_24385</name>
</gene>